<gene>
    <name evidence="1" type="ORF">CBLFYP62_00155</name>
</gene>
<sequence>MDVKLLSVKDLSIRWQKDEGTIRRYIKDGILSPCNGVPGMMFHPKYIAELEGVQIEKFSPLEKRRLENEKNELQKENVELKELLREYNMISAKSLKVFVI</sequence>
<proteinExistence type="predicted"/>
<protein>
    <submittedName>
        <fullName evidence="1">Uncharacterized protein</fullName>
    </submittedName>
</protein>
<reference evidence="1" key="1">
    <citation type="submission" date="2019-11" db="EMBL/GenBank/DDBJ databases">
        <authorList>
            <person name="Feng L."/>
        </authorList>
    </citation>
    <scope>NUCLEOTIDE SEQUENCE</scope>
    <source>
        <strain evidence="1">CButyricumLFYP62</strain>
    </source>
</reference>
<dbReference type="RefSeq" id="WP_002580423.1">
    <property type="nucleotide sequence ID" value="NZ_CACRTU010000034.1"/>
</dbReference>
<name>A0A6N3GRJ6_CLOBU</name>
<dbReference type="AlphaFoldDB" id="A0A6N3GRJ6"/>
<evidence type="ECO:0000313" key="1">
    <source>
        <dbReference type="EMBL" id="VYU66670.1"/>
    </source>
</evidence>
<dbReference type="EMBL" id="CACRTU010000034">
    <property type="protein sequence ID" value="VYU66670.1"/>
    <property type="molecule type" value="Genomic_DNA"/>
</dbReference>
<organism evidence="1">
    <name type="scientific">Clostridium butyricum</name>
    <dbReference type="NCBI Taxonomy" id="1492"/>
    <lineage>
        <taxon>Bacteria</taxon>
        <taxon>Bacillati</taxon>
        <taxon>Bacillota</taxon>
        <taxon>Clostridia</taxon>
        <taxon>Eubacteriales</taxon>
        <taxon>Clostridiaceae</taxon>
        <taxon>Clostridium</taxon>
    </lineage>
</organism>
<accession>A0A6N3GRJ6</accession>